<dbReference type="Gene3D" id="2.20.70.10">
    <property type="match status" value="1"/>
</dbReference>
<feature type="region of interest" description="Disordered" evidence="3">
    <location>
        <begin position="98"/>
        <end position="120"/>
    </location>
</feature>
<comment type="subcellular location">
    <subcellularLocation>
        <location evidence="1">Cytoplasm</location>
    </subcellularLocation>
</comment>
<comment type="caution">
    <text evidence="5">The sequence shown here is derived from an EMBL/GenBank/DDBJ whole genome shotgun (WGS) entry which is preliminary data.</text>
</comment>
<evidence type="ECO:0000256" key="2">
    <source>
        <dbReference type="ARBA" id="ARBA00022490"/>
    </source>
</evidence>
<dbReference type="Proteomes" id="UP000583929">
    <property type="component" value="Unassembled WGS sequence"/>
</dbReference>
<dbReference type="InterPro" id="IPR001202">
    <property type="entry name" value="WW_dom"/>
</dbReference>
<sequence>MVSVQAPNQRKVITPEAKNNSSQNKRIRWEDHDPDDQLPFNFEKNYNNKRSKNDLLMAAHDIELHLETPLPSEWQRCLDIQSGKIHFYNTKTETRTCMDPRESTTHHDDQPLLNSISSNDNHHHGHMISLDLELNLTTTSESSPIITKKDDQYFTNINSSSNTTTTDLVYNNNNDLSNSAMEYYSSDRKIKKTTRNTSSSGSWPSWLAFETAADEMVATVCMRCHMLVMLCRSSPSCPNCKFMHSSSEKNLLKL</sequence>
<dbReference type="PROSITE" id="PS50020">
    <property type="entry name" value="WW_DOMAIN_2"/>
    <property type="match status" value="1"/>
</dbReference>
<evidence type="ECO:0000313" key="5">
    <source>
        <dbReference type="EMBL" id="KAF4394866.1"/>
    </source>
</evidence>
<protein>
    <recommendedName>
        <fullName evidence="4">WW domain-containing protein</fullName>
    </recommendedName>
</protein>
<feature type="region of interest" description="Disordered" evidence="3">
    <location>
        <begin position="1"/>
        <end position="35"/>
    </location>
</feature>
<evidence type="ECO:0000256" key="1">
    <source>
        <dbReference type="ARBA" id="ARBA00004496"/>
    </source>
</evidence>
<dbReference type="InterPro" id="IPR036020">
    <property type="entry name" value="WW_dom_sf"/>
</dbReference>
<feature type="compositionally biased region" description="Basic and acidic residues" evidence="3">
    <location>
        <begin position="98"/>
        <end position="110"/>
    </location>
</feature>
<evidence type="ECO:0000259" key="4">
    <source>
        <dbReference type="PROSITE" id="PS50020"/>
    </source>
</evidence>
<dbReference type="PANTHER" id="PTHR14791">
    <property type="entry name" value="BOMB/KIRA PROTEINS"/>
    <property type="match status" value="1"/>
</dbReference>
<accession>A0A7J6HHV6</accession>
<dbReference type="PANTHER" id="PTHR14791:SF42">
    <property type="entry name" value="F16L1.2 PROTEIN"/>
    <property type="match status" value="1"/>
</dbReference>
<dbReference type="SUPFAM" id="SSF51045">
    <property type="entry name" value="WW domain"/>
    <property type="match status" value="1"/>
</dbReference>
<keyword evidence="2" id="KW-0963">Cytoplasm</keyword>
<dbReference type="OrthoDB" id="1424894at2759"/>
<feature type="domain" description="WW" evidence="4">
    <location>
        <begin position="68"/>
        <end position="102"/>
    </location>
</feature>
<reference evidence="5 6" key="1">
    <citation type="journal article" date="2020" name="bioRxiv">
        <title>Sequence and annotation of 42 cannabis genomes reveals extensive copy number variation in cannabinoid synthesis and pathogen resistance genes.</title>
        <authorList>
            <person name="Mckernan K.J."/>
            <person name="Helbert Y."/>
            <person name="Kane L.T."/>
            <person name="Ebling H."/>
            <person name="Zhang L."/>
            <person name="Liu B."/>
            <person name="Eaton Z."/>
            <person name="Mclaughlin S."/>
            <person name="Kingan S."/>
            <person name="Baybayan P."/>
            <person name="Concepcion G."/>
            <person name="Jordan M."/>
            <person name="Riva A."/>
            <person name="Barbazuk W."/>
            <person name="Harkins T."/>
        </authorList>
    </citation>
    <scope>NUCLEOTIDE SEQUENCE [LARGE SCALE GENOMIC DNA]</scope>
    <source>
        <strain evidence="6">cv. Jamaican Lion 4</strain>
        <tissue evidence="5">Leaf</tissue>
    </source>
</reference>
<dbReference type="InterPro" id="IPR051105">
    <property type="entry name" value="WWC/KIBRA_Hippo_Reg"/>
</dbReference>
<proteinExistence type="predicted"/>
<organism evidence="5 6">
    <name type="scientific">Cannabis sativa</name>
    <name type="common">Hemp</name>
    <name type="synonym">Marijuana</name>
    <dbReference type="NCBI Taxonomy" id="3483"/>
    <lineage>
        <taxon>Eukaryota</taxon>
        <taxon>Viridiplantae</taxon>
        <taxon>Streptophyta</taxon>
        <taxon>Embryophyta</taxon>
        <taxon>Tracheophyta</taxon>
        <taxon>Spermatophyta</taxon>
        <taxon>Magnoliopsida</taxon>
        <taxon>eudicotyledons</taxon>
        <taxon>Gunneridae</taxon>
        <taxon>Pentapetalae</taxon>
        <taxon>rosids</taxon>
        <taxon>fabids</taxon>
        <taxon>Rosales</taxon>
        <taxon>Cannabaceae</taxon>
        <taxon>Cannabis</taxon>
    </lineage>
</organism>
<evidence type="ECO:0000313" key="6">
    <source>
        <dbReference type="Proteomes" id="UP000583929"/>
    </source>
</evidence>
<evidence type="ECO:0000256" key="3">
    <source>
        <dbReference type="SAM" id="MobiDB-lite"/>
    </source>
</evidence>
<gene>
    <name evidence="5" type="ORF">G4B88_002743</name>
</gene>
<dbReference type="EMBL" id="JAATIQ010000042">
    <property type="protein sequence ID" value="KAF4394866.1"/>
    <property type="molecule type" value="Genomic_DNA"/>
</dbReference>
<dbReference type="OMA" id="TETRTCM"/>
<dbReference type="GO" id="GO:0005737">
    <property type="term" value="C:cytoplasm"/>
    <property type="evidence" value="ECO:0007669"/>
    <property type="project" value="UniProtKB-SubCell"/>
</dbReference>
<keyword evidence="6" id="KW-1185">Reference proteome</keyword>
<dbReference type="AlphaFoldDB" id="A0A7J6HHV6"/>
<accession>A0A803QWN2</accession>
<name>A0A7J6HHV6_CANSA</name>